<dbReference type="InterPro" id="IPR011006">
    <property type="entry name" value="CheY-like_superfamily"/>
</dbReference>
<protein>
    <submittedName>
        <fullName evidence="14">Response regulator</fullName>
    </submittedName>
</protein>
<evidence type="ECO:0000256" key="3">
    <source>
        <dbReference type="ARBA" id="ARBA00022553"/>
    </source>
</evidence>
<evidence type="ECO:0000256" key="1">
    <source>
        <dbReference type="ARBA" id="ARBA00004651"/>
    </source>
</evidence>
<keyword evidence="4" id="KW-0812">Transmembrane</keyword>
<dbReference type="Proteomes" id="UP001609175">
    <property type="component" value="Unassembled WGS sequence"/>
</dbReference>
<evidence type="ECO:0000259" key="13">
    <source>
        <dbReference type="PROSITE" id="PS50894"/>
    </source>
</evidence>
<feature type="modified residue" description="4-aspartylphosphate" evidence="11">
    <location>
        <position position="47"/>
    </location>
</feature>
<evidence type="ECO:0000313" key="15">
    <source>
        <dbReference type="Proteomes" id="UP001609175"/>
    </source>
</evidence>
<evidence type="ECO:0000256" key="2">
    <source>
        <dbReference type="ARBA" id="ARBA00022475"/>
    </source>
</evidence>
<dbReference type="PANTHER" id="PTHR45339">
    <property type="entry name" value="HYBRID SIGNAL TRANSDUCTION HISTIDINE KINASE J"/>
    <property type="match status" value="1"/>
</dbReference>
<gene>
    <name evidence="14" type="ORF">ACHIPZ_12785</name>
</gene>
<evidence type="ECO:0000256" key="5">
    <source>
        <dbReference type="ARBA" id="ARBA00022741"/>
    </source>
</evidence>
<dbReference type="Gene3D" id="3.40.50.2300">
    <property type="match status" value="1"/>
</dbReference>
<keyword evidence="3 11" id="KW-0597">Phosphoprotein</keyword>
<accession>A0ABW7JM37</accession>
<dbReference type="PANTHER" id="PTHR45339:SF1">
    <property type="entry name" value="HYBRID SIGNAL TRANSDUCTION HISTIDINE KINASE J"/>
    <property type="match status" value="1"/>
</dbReference>
<name>A0ABW7JM37_9NOCA</name>
<dbReference type="PROSITE" id="PS50894">
    <property type="entry name" value="HPT"/>
    <property type="match status" value="1"/>
</dbReference>
<evidence type="ECO:0000256" key="4">
    <source>
        <dbReference type="ARBA" id="ARBA00022692"/>
    </source>
</evidence>
<evidence type="ECO:0000256" key="11">
    <source>
        <dbReference type="PROSITE-ProRule" id="PRU00169"/>
    </source>
</evidence>
<dbReference type="CDD" id="cd17546">
    <property type="entry name" value="REC_hyHK_CKI1_RcsC-like"/>
    <property type="match status" value="1"/>
</dbReference>
<dbReference type="InterPro" id="IPR036641">
    <property type="entry name" value="HPT_dom_sf"/>
</dbReference>
<sequence>MAEDNIANQKVAVRMLRSLGYEAVVVDNGVDAVARVEAERFDVVLMDVHMPEMDGLEATRRIRRMPVDRQPRIFAMTASALDSEREECLDAGMELHISKPVSRNALADALAQVTPSGEPRTAVEIVDAATDVGDSGAVIDLAELARSVGDEGVVEIVEAILDGSEQAIADLDAALERGDAPIVRRHAHTIKTNTAMVGAAAVSDDFAELEALAKTGDLGDAGPIADRARTGYAAALDAMRGWLVEAGSSS</sequence>
<evidence type="ECO:0000256" key="7">
    <source>
        <dbReference type="ARBA" id="ARBA00022989"/>
    </source>
</evidence>
<evidence type="ECO:0000259" key="12">
    <source>
        <dbReference type="PROSITE" id="PS50110"/>
    </source>
</evidence>
<keyword evidence="6" id="KW-0067">ATP-binding</keyword>
<keyword evidence="5" id="KW-0547">Nucleotide-binding</keyword>
<feature type="domain" description="Response regulatory" evidence="12">
    <location>
        <begin position="1"/>
        <end position="114"/>
    </location>
</feature>
<dbReference type="EMBL" id="JBIMSO010000050">
    <property type="protein sequence ID" value="MFH5209060.1"/>
    <property type="molecule type" value="Genomic_DNA"/>
</dbReference>
<keyword evidence="7" id="KW-1133">Transmembrane helix</keyword>
<dbReference type="PROSITE" id="PS50110">
    <property type="entry name" value="RESPONSE_REGULATORY"/>
    <property type="match status" value="1"/>
</dbReference>
<feature type="domain" description="HPt" evidence="13">
    <location>
        <begin position="149"/>
        <end position="242"/>
    </location>
</feature>
<dbReference type="SMART" id="SM00448">
    <property type="entry name" value="REC"/>
    <property type="match status" value="1"/>
</dbReference>
<reference evidence="14 15" key="1">
    <citation type="submission" date="2024-10" db="EMBL/GenBank/DDBJ databases">
        <authorList>
            <person name="Riesco R."/>
        </authorList>
    </citation>
    <scope>NUCLEOTIDE SEQUENCE [LARGE SCALE GENOMIC DNA]</scope>
    <source>
        <strain evidence="14 15">NCIMB 15449</strain>
    </source>
</reference>
<organism evidence="14 15">
    <name type="scientific">Antrihabitans spumae</name>
    <dbReference type="NCBI Taxonomy" id="3373370"/>
    <lineage>
        <taxon>Bacteria</taxon>
        <taxon>Bacillati</taxon>
        <taxon>Actinomycetota</taxon>
        <taxon>Actinomycetes</taxon>
        <taxon>Mycobacteriales</taxon>
        <taxon>Nocardiaceae</taxon>
        <taxon>Antrihabitans</taxon>
    </lineage>
</organism>
<evidence type="ECO:0000256" key="8">
    <source>
        <dbReference type="ARBA" id="ARBA00023012"/>
    </source>
</evidence>
<evidence type="ECO:0000256" key="10">
    <source>
        <dbReference type="PROSITE-ProRule" id="PRU00110"/>
    </source>
</evidence>
<comment type="subcellular location">
    <subcellularLocation>
        <location evidence="1">Cell membrane</location>
        <topology evidence="1">Multi-pass membrane protein</topology>
    </subcellularLocation>
</comment>
<dbReference type="InterPro" id="IPR001789">
    <property type="entry name" value="Sig_transdc_resp-reg_receiver"/>
</dbReference>
<dbReference type="RefSeq" id="WP_395114695.1">
    <property type="nucleotide sequence ID" value="NZ_JBIMSO010000050.1"/>
</dbReference>
<proteinExistence type="predicted"/>
<keyword evidence="2" id="KW-1003">Cell membrane</keyword>
<evidence type="ECO:0000256" key="9">
    <source>
        <dbReference type="ARBA" id="ARBA00023136"/>
    </source>
</evidence>
<keyword evidence="8" id="KW-0902">Two-component regulatory system</keyword>
<dbReference type="SUPFAM" id="SSF52172">
    <property type="entry name" value="CheY-like"/>
    <property type="match status" value="1"/>
</dbReference>
<dbReference type="SUPFAM" id="SSF47226">
    <property type="entry name" value="Histidine-containing phosphotransfer domain, HPT domain"/>
    <property type="match status" value="1"/>
</dbReference>
<comment type="caution">
    <text evidence="14">The sequence shown here is derived from an EMBL/GenBank/DDBJ whole genome shotgun (WGS) entry which is preliminary data.</text>
</comment>
<feature type="modified residue" description="Phosphohistidine" evidence="10">
    <location>
        <position position="188"/>
    </location>
</feature>
<dbReference type="Pfam" id="PF00072">
    <property type="entry name" value="Response_reg"/>
    <property type="match status" value="1"/>
</dbReference>
<dbReference type="Gene3D" id="1.20.120.160">
    <property type="entry name" value="HPT domain"/>
    <property type="match status" value="1"/>
</dbReference>
<evidence type="ECO:0000256" key="6">
    <source>
        <dbReference type="ARBA" id="ARBA00022840"/>
    </source>
</evidence>
<dbReference type="Pfam" id="PF01627">
    <property type="entry name" value="Hpt"/>
    <property type="match status" value="1"/>
</dbReference>
<evidence type="ECO:0000313" key="14">
    <source>
        <dbReference type="EMBL" id="MFH5209060.1"/>
    </source>
</evidence>
<keyword evidence="9" id="KW-0472">Membrane</keyword>
<dbReference type="InterPro" id="IPR008207">
    <property type="entry name" value="Sig_transdc_His_kin_Hpt_dom"/>
</dbReference>